<evidence type="ECO:0000256" key="1">
    <source>
        <dbReference type="SAM" id="SignalP"/>
    </source>
</evidence>
<organism evidence="2 3">
    <name type="scientific">Thiothrix litoralis</name>
    <dbReference type="NCBI Taxonomy" id="2891210"/>
    <lineage>
        <taxon>Bacteria</taxon>
        <taxon>Pseudomonadati</taxon>
        <taxon>Pseudomonadota</taxon>
        <taxon>Gammaproteobacteria</taxon>
        <taxon>Thiotrichales</taxon>
        <taxon>Thiotrichaceae</taxon>
        <taxon>Thiothrix</taxon>
    </lineage>
</organism>
<protein>
    <submittedName>
        <fullName evidence="2">Uncharacterized protein</fullName>
    </submittedName>
</protein>
<sequence length="64" mass="6593">MKFTRLFAAISGAILLASATLAHAATGLVVAVGISTKGDVGLMDNYDPPDSSSNRFNESLTGFC</sequence>
<reference evidence="2 3" key="1">
    <citation type="submission" date="2021-04" db="EMBL/GenBank/DDBJ databases">
        <title>Genomics, taxonomy and metabolism of representatives of sulfur bacteria of the genus Thiothrix: Thiothrix fructosivorans QT, Thiothrix unzii A1T and three new species, Thiothrix subterranea sp. nov., Thiothrix litoralis sp. nov. and 'Candidatus Thiothrix anitrata' sp. nov.</title>
        <authorList>
            <person name="Ravin N.V."/>
            <person name="Smolyakov D."/>
            <person name="Rudenko T.S."/>
            <person name="Mardanov A.V."/>
            <person name="Beletsky A.V."/>
            <person name="Markov N.D."/>
            <person name="Fomenkov A.I."/>
            <person name="Roberts R.J."/>
            <person name="Karnachuk O.V."/>
            <person name="Novikov A."/>
            <person name="Grabovich M.Y."/>
        </authorList>
    </citation>
    <scope>NUCLEOTIDE SEQUENCE [LARGE SCALE GENOMIC DNA]</scope>
    <source>
        <strain evidence="2 3">AS</strain>
    </source>
</reference>
<feature type="chain" id="PRO_5047388290" evidence="1">
    <location>
        <begin position="25"/>
        <end position="64"/>
    </location>
</feature>
<evidence type="ECO:0000313" key="3">
    <source>
        <dbReference type="Proteomes" id="UP000672039"/>
    </source>
</evidence>
<keyword evidence="1" id="KW-0732">Signal</keyword>
<feature type="signal peptide" evidence="1">
    <location>
        <begin position="1"/>
        <end position="24"/>
    </location>
</feature>
<proteinExistence type="predicted"/>
<keyword evidence="3" id="KW-1185">Reference proteome</keyword>
<name>A0ABX7X371_9GAMM</name>
<dbReference type="Proteomes" id="UP000672039">
    <property type="component" value="Chromosome"/>
</dbReference>
<gene>
    <name evidence="2" type="ORF">J9253_06425</name>
</gene>
<dbReference type="RefSeq" id="WP_210223826.1">
    <property type="nucleotide sequence ID" value="NZ_CP072801.1"/>
</dbReference>
<dbReference type="EMBL" id="CP072801">
    <property type="protein sequence ID" value="QTR47565.1"/>
    <property type="molecule type" value="Genomic_DNA"/>
</dbReference>
<accession>A0ABX7X371</accession>
<evidence type="ECO:0000313" key="2">
    <source>
        <dbReference type="EMBL" id="QTR47565.1"/>
    </source>
</evidence>